<evidence type="ECO:0000313" key="2">
    <source>
        <dbReference type="EMBL" id="KAF4626143.1"/>
    </source>
</evidence>
<dbReference type="Proteomes" id="UP000566819">
    <property type="component" value="Unassembled WGS sequence"/>
</dbReference>
<evidence type="ECO:0000256" key="1">
    <source>
        <dbReference type="SAM" id="MobiDB-lite"/>
    </source>
</evidence>
<dbReference type="InterPro" id="IPR052953">
    <property type="entry name" value="Ser-rich/MCO-related"/>
</dbReference>
<dbReference type="CDD" id="cd00920">
    <property type="entry name" value="Cupredoxin"/>
    <property type="match status" value="1"/>
</dbReference>
<keyword evidence="3" id="KW-1185">Reference proteome</keyword>
<dbReference type="InterPro" id="IPR008972">
    <property type="entry name" value="Cupredoxin"/>
</dbReference>
<comment type="caution">
    <text evidence="2">The sequence shown here is derived from an EMBL/GenBank/DDBJ whole genome shotgun (WGS) entry which is preliminary data.</text>
</comment>
<dbReference type="PANTHER" id="PTHR34883">
    <property type="entry name" value="SERINE-RICH PROTEIN, PUTATIVE-RELATED-RELATED"/>
    <property type="match status" value="1"/>
</dbReference>
<gene>
    <name evidence="2" type="ORF">G7Y89_g12016</name>
</gene>
<proteinExistence type="predicted"/>
<name>A0A8H4VXC1_9HELO</name>
<dbReference type="EMBL" id="JAAMPI010001215">
    <property type="protein sequence ID" value="KAF4626143.1"/>
    <property type="molecule type" value="Genomic_DNA"/>
</dbReference>
<feature type="region of interest" description="Disordered" evidence="1">
    <location>
        <begin position="343"/>
        <end position="364"/>
    </location>
</feature>
<reference evidence="2 3" key="1">
    <citation type="submission" date="2020-03" db="EMBL/GenBank/DDBJ databases">
        <title>Draft Genome Sequence of Cudoniella acicularis.</title>
        <authorList>
            <person name="Buettner E."/>
            <person name="Kellner H."/>
        </authorList>
    </citation>
    <scope>NUCLEOTIDE SEQUENCE [LARGE SCALE GENOMIC DNA]</scope>
    <source>
        <strain evidence="2 3">DSM 108380</strain>
    </source>
</reference>
<evidence type="ECO:0008006" key="4">
    <source>
        <dbReference type="Google" id="ProtNLM"/>
    </source>
</evidence>
<dbReference type="OrthoDB" id="2331100at2759"/>
<dbReference type="SUPFAM" id="SSF49503">
    <property type="entry name" value="Cupredoxins"/>
    <property type="match status" value="1"/>
</dbReference>
<protein>
    <recommendedName>
        <fullName evidence="4">Blue (type 1) copper domain-containing protein</fullName>
    </recommendedName>
</protein>
<sequence>MSAMSDPTWLIDFALVIPAEDDIFGINLSLERQDSASMISERIVMKWQTSQAQRHRSASGTKSKPMLAVAQVLLPTQRQSHQCLNRLPPPMDDLMALGFLATENETAAALPDESTSLAAENVAAHKLGGPDVAYQKLQPRGSYNNWLSKQLLFQKSCTAKDYEDLQPGNVEEVKNLLTGTPISGIPSPVAPASVTNFKMIYKGESNLIFTIIMKFSSIASLGAVFGLASANHIQDVQVVCTDPAPTTVYQTVTVTAGGAGLPGNNNAYSSAPTPYVTTAGATVTSVDYNGSQTSVWVYPTGTGSKDCTVAIYEQNTVTVIIVNISVTVINGATTTITSTVSGATASTTPALPPTSSASVTTTSSATGAGTTHHVIVGADGLLKYRDEQLNAAIGDVIFFDFNSTNHTVTQSSFDKPCEPLAGGFNTHFDHFNPTNHTGVSNATFQVNVSTPLWFYCAQTVKVSHCHKGMVLGVNPAGKFDAFLSMATATATASGTGVVYTSVGPSGTAPASNTIVNHKATGTGGVAWGTGSAKHSPIAYKGRRAASFSA</sequence>
<dbReference type="Gene3D" id="2.60.40.420">
    <property type="entry name" value="Cupredoxins - blue copper proteins"/>
    <property type="match status" value="1"/>
</dbReference>
<evidence type="ECO:0000313" key="3">
    <source>
        <dbReference type="Proteomes" id="UP000566819"/>
    </source>
</evidence>
<dbReference type="PANTHER" id="PTHR34883:SF16">
    <property type="entry name" value="RICH PROTEIN, PUTATIVE-RELATED"/>
    <property type="match status" value="1"/>
</dbReference>
<accession>A0A8H4VXC1</accession>
<organism evidence="2 3">
    <name type="scientific">Cudoniella acicularis</name>
    <dbReference type="NCBI Taxonomy" id="354080"/>
    <lineage>
        <taxon>Eukaryota</taxon>
        <taxon>Fungi</taxon>
        <taxon>Dikarya</taxon>
        <taxon>Ascomycota</taxon>
        <taxon>Pezizomycotina</taxon>
        <taxon>Leotiomycetes</taxon>
        <taxon>Helotiales</taxon>
        <taxon>Tricladiaceae</taxon>
        <taxon>Cudoniella</taxon>
    </lineage>
</organism>
<dbReference type="AlphaFoldDB" id="A0A8H4VXC1"/>